<sequence>MHIFTPAAKAKSTTDQSAKYVSVFVQGSLLDLISYARILSEPFYAERISISESDVSQTRRSSHSTNSTKPANDAAKTHLPSHTNTIPRPAPDTTEARRPSSITKDDTKAPVPQPTSRKRPTPPTALHPVEKRLANEKTSPLMAALASRGYAYKSGTTVPVKQDPPSALASSNRARPHPQASVTHIVPGQAPILGPDLHSRIPRTSRQKALTKYYAEFCRIYAPLLAEQPTLAQEHAFKQEAAVMAKATQPVAVSLDDIGIDGEWTPPSVTVGEPPEIPMAELEKLLTSTEQLRLMGYPFPPDEAEPQITYEDNQEQQQTCDRCGSQFIPTWPLDEGQQVACRYHWANLRSVVQGGAKERLYVCCQEKMGAPGCVRGAHVFKDEDTVKLDRWMPFVRLPEASRVPKAEKVVALDCEMSYTTSGMELTRLTAVNWHGKPILDELVRTTFPVLDLNSRWSGISSLEDAKYDLNGITDLLGQIMGRDTILIGHGLENDLKAMRIYHTKIIDTAAIFPHPQGLPRRYPLRFLCQKLLGRFIQQSTTGHDSLEDARTSLELVKLKLEKGDNLYL</sequence>
<dbReference type="EMBL" id="KQ257456">
    <property type="protein sequence ID" value="KND00021.1"/>
    <property type="molecule type" value="Genomic_DNA"/>
</dbReference>
<protein>
    <recommendedName>
        <fullName evidence="8">Exonuclease domain-containing protein</fullName>
    </recommendedName>
</protein>
<dbReference type="eggNOG" id="KOG2248">
    <property type="taxonomic scope" value="Eukaryota"/>
</dbReference>
<dbReference type="InterPro" id="IPR012337">
    <property type="entry name" value="RNaseH-like_sf"/>
</dbReference>
<feature type="domain" description="Exonuclease" evidence="8">
    <location>
        <begin position="408"/>
        <end position="565"/>
    </location>
</feature>
<evidence type="ECO:0000313" key="9">
    <source>
        <dbReference type="EMBL" id="KND00021.1"/>
    </source>
</evidence>
<comment type="subcellular location">
    <subcellularLocation>
        <location evidence="1">Nucleus</location>
    </subcellularLocation>
</comment>
<dbReference type="GO" id="GO:0004527">
    <property type="term" value="F:exonuclease activity"/>
    <property type="evidence" value="ECO:0007669"/>
    <property type="project" value="UniProtKB-KW"/>
</dbReference>
<dbReference type="InterPro" id="IPR034922">
    <property type="entry name" value="REX1-like_exo"/>
</dbReference>
<feature type="compositionally biased region" description="Polar residues" evidence="7">
    <location>
        <begin position="52"/>
        <end position="70"/>
    </location>
</feature>
<dbReference type="AlphaFoldDB" id="A0A0L0HEX8"/>
<evidence type="ECO:0000313" key="10">
    <source>
        <dbReference type="Proteomes" id="UP000053201"/>
    </source>
</evidence>
<keyword evidence="5" id="KW-0269">Exonuclease</keyword>
<evidence type="ECO:0000256" key="5">
    <source>
        <dbReference type="ARBA" id="ARBA00022839"/>
    </source>
</evidence>
<evidence type="ECO:0000259" key="8">
    <source>
        <dbReference type="SMART" id="SM00479"/>
    </source>
</evidence>
<comment type="similarity">
    <text evidence="2">Belongs to the REXO1/REXO3 family.</text>
</comment>
<dbReference type="Proteomes" id="UP000053201">
    <property type="component" value="Unassembled WGS sequence"/>
</dbReference>
<dbReference type="SMART" id="SM00479">
    <property type="entry name" value="EXOIII"/>
    <property type="match status" value="1"/>
</dbReference>
<dbReference type="GO" id="GO:0010629">
    <property type="term" value="P:negative regulation of gene expression"/>
    <property type="evidence" value="ECO:0007669"/>
    <property type="project" value="UniProtKB-ARBA"/>
</dbReference>
<evidence type="ECO:0000256" key="2">
    <source>
        <dbReference type="ARBA" id="ARBA00006357"/>
    </source>
</evidence>
<dbReference type="OMA" id="GQCTYHP"/>
<evidence type="ECO:0000256" key="4">
    <source>
        <dbReference type="ARBA" id="ARBA00022801"/>
    </source>
</evidence>
<dbReference type="CDD" id="cd06145">
    <property type="entry name" value="REX1_like"/>
    <property type="match status" value="1"/>
</dbReference>
<dbReference type="OrthoDB" id="8191639at2759"/>
<keyword evidence="4" id="KW-0378">Hydrolase</keyword>
<evidence type="ECO:0000256" key="3">
    <source>
        <dbReference type="ARBA" id="ARBA00022722"/>
    </source>
</evidence>
<dbReference type="Gene3D" id="3.30.420.10">
    <property type="entry name" value="Ribonuclease H-like superfamily/Ribonuclease H"/>
    <property type="match status" value="1"/>
</dbReference>
<feature type="region of interest" description="Disordered" evidence="7">
    <location>
        <begin position="52"/>
        <end position="137"/>
    </location>
</feature>
<evidence type="ECO:0000256" key="7">
    <source>
        <dbReference type="SAM" id="MobiDB-lite"/>
    </source>
</evidence>
<organism evidence="9 10">
    <name type="scientific">Spizellomyces punctatus (strain DAOM BR117)</name>
    <dbReference type="NCBI Taxonomy" id="645134"/>
    <lineage>
        <taxon>Eukaryota</taxon>
        <taxon>Fungi</taxon>
        <taxon>Fungi incertae sedis</taxon>
        <taxon>Chytridiomycota</taxon>
        <taxon>Chytridiomycota incertae sedis</taxon>
        <taxon>Chytridiomycetes</taxon>
        <taxon>Spizellomycetales</taxon>
        <taxon>Spizellomycetaceae</taxon>
        <taxon>Spizellomyces</taxon>
    </lineage>
</organism>
<evidence type="ECO:0000256" key="6">
    <source>
        <dbReference type="ARBA" id="ARBA00023242"/>
    </source>
</evidence>
<proteinExistence type="inferred from homology"/>
<dbReference type="FunCoup" id="A0A0L0HEX8">
    <property type="interactions" value="219"/>
</dbReference>
<dbReference type="InterPro" id="IPR013520">
    <property type="entry name" value="Ribonucl_H"/>
</dbReference>
<dbReference type="FunFam" id="3.30.420.10:FF:000031">
    <property type="entry name" value="RNA exonuclease 1"/>
    <property type="match status" value="1"/>
</dbReference>
<dbReference type="InterPro" id="IPR036397">
    <property type="entry name" value="RNaseH_sf"/>
</dbReference>
<dbReference type="GO" id="GO:0003676">
    <property type="term" value="F:nucleic acid binding"/>
    <property type="evidence" value="ECO:0007669"/>
    <property type="project" value="InterPro"/>
</dbReference>
<evidence type="ECO:0000256" key="1">
    <source>
        <dbReference type="ARBA" id="ARBA00004123"/>
    </source>
</evidence>
<dbReference type="RefSeq" id="XP_016608060.1">
    <property type="nucleotide sequence ID" value="XM_016752607.1"/>
</dbReference>
<dbReference type="GeneID" id="27687819"/>
<keyword evidence="3" id="KW-0540">Nuclease</keyword>
<dbReference type="STRING" id="645134.A0A0L0HEX8"/>
<feature type="compositionally biased region" description="Basic and acidic residues" evidence="7">
    <location>
        <begin position="94"/>
        <end position="108"/>
    </location>
</feature>
<keyword evidence="10" id="KW-1185">Reference proteome</keyword>
<dbReference type="InterPro" id="IPR047021">
    <property type="entry name" value="REXO1/3/4-like"/>
</dbReference>
<gene>
    <name evidence="9" type="ORF">SPPG_04367</name>
</gene>
<dbReference type="PANTHER" id="PTHR12801">
    <property type="entry name" value="RNA EXONUCLEASE REXO1 / RECO3 FAMILY MEMBER-RELATED"/>
    <property type="match status" value="1"/>
</dbReference>
<name>A0A0L0HEX8_SPIPD</name>
<dbReference type="VEuPathDB" id="FungiDB:SPPG_04367"/>
<dbReference type="InParanoid" id="A0A0L0HEX8"/>
<keyword evidence="6" id="KW-0539">Nucleus</keyword>
<dbReference type="PANTHER" id="PTHR12801:SF115">
    <property type="entry name" value="FI18136P1-RELATED"/>
    <property type="match status" value="1"/>
</dbReference>
<dbReference type="SUPFAM" id="SSF53098">
    <property type="entry name" value="Ribonuclease H-like"/>
    <property type="match status" value="1"/>
</dbReference>
<accession>A0A0L0HEX8</accession>
<dbReference type="GO" id="GO:0005634">
    <property type="term" value="C:nucleus"/>
    <property type="evidence" value="ECO:0007669"/>
    <property type="project" value="UniProtKB-SubCell"/>
</dbReference>
<reference evidence="9 10" key="1">
    <citation type="submission" date="2009-08" db="EMBL/GenBank/DDBJ databases">
        <title>The Genome Sequence of Spizellomyces punctatus strain DAOM BR117.</title>
        <authorList>
            <consortium name="The Broad Institute Genome Sequencing Platform"/>
            <person name="Russ C."/>
            <person name="Cuomo C."/>
            <person name="Shea T."/>
            <person name="Young S.K."/>
            <person name="Zeng Q."/>
            <person name="Koehrsen M."/>
            <person name="Haas B."/>
            <person name="Borodovsky M."/>
            <person name="Guigo R."/>
            <person name="Alvarado L."/>
            <person name="Berlin A."/>
            <person name="Bochicchio J."/>
            <person name="Borenstein D."/>
            <person name="Chapman S."/>
            <person name="Chen Z."/>
            <person name="Engels R."/>
            <person name="Freedman E."/>
            <person name="Gellesch M."/>
            <person name="Goldberg J."/>
            <person name="Griggs A."/>
            <person name="Gujja S."/>
            <person name="Heiman D."/>
            <person name="Hepburn T."/>
            <person name="Howarth C."/>
            <person name="Jen D."/>
            <person name="Larson L."/>
            <person name="Lewis B."/>
            <person name="Mehta T."/>
            <person name="Park D."/>
            <person name="Pearson M."/>
            <person name="Roberts A."/>
            <person name="Saif S."/>
            <person name="Shenoy N."/>
            <person name="Sisk P."/>
            <person name="Stolte C."/>
            <person name="Sykes S."/>
            <person name="Thomson T."/>
            <person name="Walk T."/>
            <person name="White J."/>
            <person name="Yandava C."/>
            <person name="Burger G."/>
            <person name="Gray M.W."/>
            <person name="Holland P.W.H."/>
            <person name="King N."/>
            <person name="Lang F.B.F."/>
            <person name="Roger A.J."/>
            <person name="Ruiz-Trillo I."/>
            <person name="Lander E."/>
            <person name="Nusbaum C."/>
        </authorList>
    </citation>
    <scope>NUCLEOTIDE SEQUENCE [LARGE SCALE GENOMIC DNA]</scope>
    <source>
        <strain evidence="9 10">DAOM BR117</strain>
    </source>
</reference>